<keyword evidence="2" id="KW-0472">Membrane</keyword>
<dbReference type="InterPro" id="IPR001478">
    <property type="entry name" value="PDZ"/>
</dbReference>
<dbReference type="SMART" id="SM00228">
    <property type="entry name" value="PDZ"/>
    <property type="match status" value="1"/>
</dbReference>
<dbReference type="RefSeq" id="XP_026484172.2">
    <property type="nucleotide sequence ID" value="XM_026628387.2"/>
</dbReference>
<evidence type="ECO:0000313" key="6">
    <source>
        <dbReference type="RefSeq" id="XP_026484172.2"/>
    </source>
</evidence>
<evidence type="ECO:0000259" key="4">
    <source>
        <dbReference type="PROSITE" id="PS50106"/>
    </source>
</evidence>
<keyword evidence="2" id="KW-0812">Transmembrane</keyword>
<feature type="compositionally biased region" description="Polar residues" evidence="1">
    <location>
        <begin position="1432"/>
        <end position="1443"/>
    </location>
</feature>
<proteinExistence type="predicted"/>
<feature type="compositionally biased region" description="Basic and acidic residues" evidence="1">
    <location>
        <begin position="283"/>
        <end position="304"/>
    </location>
</feature>
<feature type="chain" id="PRO_5046292983" evidence="3">
    <location>
        <begin position="20"/>
        <end position="1527"/>
    </location>
</feature>
<feature type="compositionally biased region" description="Basic and acidic residues" evidence="1">
    <location>
        <begin position="1368"/>
        <end position="1377"/>
    </location>
</feature>
<dbReference type="OrthoDB" id="447516at2759"/>
<feature type="region of interest" description="Disordered" evidence="1">
    <location>
        <begin position="1484"/>
        <end position="1527"/>
    </location>
</feature>
<feature type="region of interest" description="Disordered" evidence="1">
    <location>
        <begin position="419"/>
        <end position="552"/>
    </location>
</feature>
<evidence type="ECO:0000256" key="2">
    <source>
        <dbReference type="SAM" id="Phobius"/>
    </source>
</evidence>
<feature type="compositionally biased region" description="Basic and acidic residues" evidence="1">
    <location>
        <begin position="512"/>
        <end position="527"/>
    </location>
</feature>
<feature type="domain" description="PDZ" evidence="4">
    <location>
        <begin position="131"/>
        <end position="195"/>
    </location>
</feature>
<dbReference type="Gene3D" id="2.30.42.10">
    <property type="match status" value="1"/>
</dbReference>
<protein>
    <submittedName>
        <fullName evidence="6">Uncharacterized protein LOC113392109 isoform X1</fullName>
    </submittedName>
</protein>
<evidence type="ECO:0000313" key="5">
    <source>
        <dbReference type="Proteomes" id="UP001652626"/>
    </source>
</evidence>
<feature type="region of interest" description="Disordered" evidence="1">
    <location>
        <begin position="878"/>
        <end position="905"/>
    </location>
</feature>
<evidence type="ECO:0000256" key="1">
    <source>
        <dbReference type="SAM" id="MobiDB-lite"/>
    </source>
</evidence>
<keyword evidence="5" id="KW-1185">Reference proteome</keyword>
<organism evidence="5 6">
    <name type="scientific">Vanessa tameamea</name>
    <name type="common">Kamehameha butterfly</name>
    <dbReference type="NCBI Taxonomy" id="334116"/>
    <lineage>
        <taxon>Eukaryota</taxon>
        <taxon>Metazoa</taxon>
        <taxon>Ecdysozoa</taxon>
        <taxon>Arthropoda</taxon>
        <taxon>Hexapoda</taxon>
        <taxon>Insecta</taxon>
        <taxon>Pterygota</taxon>
        <taxon>Neoptera</taxon>
        <taxon>Endopterygota</taxon>
        <taxon>Lepidoptera</taxon>
        <taxon>Glossata</taxon>
        <taxon>Ditrysia</taxon>
        <taxon>Papilionoidea</taxon>
        <taxon>Nymphalidae</taxon>
        <taxon>Nymphalinae</taxon>
        <taxon>Vanessa</taxon>
    </lineage>
</organism>
<reference evidence="6" key="1">
    <citation type="submission" date="2025-08" db="UniProtKB">
        <authorList>
            <consortium name="RefSeq"/>
        </authorList>
    </citation>
    <scope>IDENTIFICATION</scope>
    <source>
        <tissue evidence="6">Whole body</tissue>
    </source>
</reference>
<dbReference type="SUPFAM" id="SSF50156">
    <property type="entry name" value="PDZ domain-like"/>
    <property type="match status" value="1"/>
</dbReference>
<evidence type="ECO:0000256" key="3">
    <source>
        <dbReference type="SAM" id="SignalP"/>
    </source>
</evidence>
<feature type="compositionally biased region" description="Polar residues" evidence="1">
    <location>
        <begin position="647"/>
        <end position="684"/>
    </location>
</feature>
<dbReference type="InterPro" id="IPR036034">
    <property type="entry name" value="PDZ_sf"/>
</dbReference>
<feature type="compositionally biased region" description="Low complexity" evidence="1">
    <location>
        <begin position="879"/>
        <end position="899"/>
    </location>
</feature>
<feature type="compositionally biased region" description="Low complexity" evidence="1">
    <location>
        <begin position="459"/>
        <end position="472"/>
    </location>
</feature>
<dbReference type="OMA" id="DENMKVH"/>
<feature type="region of interest" description="Disordered" evidence="1">
    <location>
        <begin position="1368"/>
        <end position="1400"/>
    </location>
</feature>
<sequence>MGVLLKLFLVTVVLPCVFGQAQEECFGAGSVAGAAIGAFIAAFILIGAAYYLRKLYWKSRKGKHLVFTTDPESVKDEFAFDNPGFRQEEKNWQHEAPTLPLGGKTHALHAEFTKPEQCKDDSHLQRARVRRVKLWARDFTGLGLTCGGGARDGVCVHSVLRSGPAAAAKLQPGDKIKSIKIEFTGTPLEDAVAILSLASPYPVELEIVEGGRISGEGWRVHHPLMKRAGSTGDVNTLEKEGKLLHPPQSPLPSHSNNSTLETKHTKGGIKKIITEKIITTTLERNKKEKKDPPTTLERENEKNSKLANKARHSDTPASFNKPERNKNRNSTGSDIQIIQPENGITHYEHAEVQKREYDPKRGMKFGIRVLPPNVPDDGVLKQKSIENGAVVLEKNSVDEPDKPEPQRLAPVALIKHENETEQKKPVVAKRREKIAPPIPNARVKPTESEVNVSHETSKTSETSSLSSSFTRTDLNSSGIKRDENGIPQELPQHMFDAAKAARSNRKSSADLVQEKEKVEHKKEEAPKPKKSKGKAPSPPEPEKNKSDDSILEQMKNLHDFLKNEKHHSSLLHDSFTSNRSVTSYNTSTPKVNKTKSRLDESINFSQDDIDDIVGKPFKRESDSLNNYFEDSKSNLSSNQDVHSVVSLNNSDKSDKGSTTIELNNSDITIHSSPLNDTGHSTSDDASILDESERKAASLGDLSRFELRAKTSKPSTGTLERAQSLDISADDAEIQESTLSPKKRKAMSVVETTFFDSGSDDVLPDMIDSDKEVVLKQKEPRLSLNIAKTSAMEGLNTFQRNRLKKGSEFGNLEDAIVKGSNSSMDSNKHGSQEIAMRKSQINLDSTQESDDQETSDHLARRIMDENLKVHLKLVSEFAKSTSDGNNSSSLESSQESHTSQTVTEAKPIKYEEKLTMTYDTNIPDDMKVSRSSYVNSLERPKSEMMKKLLAKNPIFNVHVDQTPQKYEASTSKETPALTDSFKSTMHQPDIVNFDLKTSTAAPKNRDYEDFVSNIRVGSNNNSLKHNKKPQETISTDWSESKNRAEIQSSNIVTISTDDKNLASDSKTNSYTKSIEIGESSLRLVPDLVEGTKSRTEQKETRTLYMEPANVSLTMKQEPVQKTVMVNVTEDDYGNKVITQNVEKVSTKYVSSKIEAPLQVEQLTFGIMKGGAIDELELEEGNVKDFDKKVLEDIRRQNPNIHFTITEPSYTRTETIILNTADMNEEEAKALMEKLQNDPSFMAQKSSEELSRMGIRIIQDLEDRNTANQDTVEVTKTRYSINPTLISTDQNICKIESKDSESQKDHVTEIQVVTPRIEKNTNERSEINKDKISSRQRAPAAVKKYEEPVLSYELDMELLNDFISNERYHSAKHQADMRKRTSQTTNEPKKRHSDFDLPRNSHIKFRTATYESPKGTIVTSTDLENRRLSQLDQMQLRSQSDQPASSDKPVISAKPSNIPVKTLDKKQLGGFVSSKIPVFATQKSLSQENLSDKNFSLPRSPPPGLSSSSGNISITSIKSSSRSPSGGRL</sequence>
<feature type="signal peptide" evidence="3">
    <location>
        <begin position="1"/>
        <end position="19"/>
    </location>
</feature>
<dbReference type="CDD" id="cd00136">
    <property type="entry name" value="PDZ_canonical"/>
    <property type="match status" value="1"/>
</dbReference>
<keyword evidence="3" id="KW-0732">Signal</keyword>
<feature type="region of interest" description="Disordered" evidence="1">
    <location>
        <begin position="647"/>
        <end position="686"/>
    </location>
</feature>
<keyword evidence="2" id="KW-1133">Transmembrane helix</keyword>
<feature type="transmembrane region" description="Helical" evidence="2">
    <location>
        <begin position="29"/>
        <end position="52"/>
    </location>
</feature>
<feature type="compositionally biased region" description="Low complexity" evidence="1">
    <location>
        <begin position="1503"/>
        <end position="1527"/>
    </location>
</feature>
<dbReference type="PROSITE" id="PS50106">
    <property type="entry name" value="PDZ"/>
    <property type="match status" value="1"/>
</dbReference>
<dbReference type="GeneID" id="113392109"/>
<dbReference type="Proteomes" id="UP001652626">
    <property type="component" value="Chromosome 27"/>
</dbReference>
<feature type="region of interest" description="Disordered" evidence="1">
    <location>
        <begin position="242"/>
        <end position="341"/>
    </location>
</feature>
<feature type="region of interest" description="Disordered" evidence="1">
    <location>
        <begin position="1019"/>
        <end position="1040"/>
    </location>
</feature>
<accession>A0A8B8HH74</accession>
<gene>
    <name evidence="6" type="primary">LOC113392109</name>
</gene>
<feature type="region of interest" description="Disordered" evidence="1">
    <location>
        <begin position="1432"/>
        <end position="1456"/>
    </location>
</feature>
<name>A0A8B8HH74_VANTA</name>